<sequence>MPALHIATSTTESVEIWNEWEQDLKSRYPPPHTQDNQSTDCTVTEFRGLDGQWIRRSTLLALLATSTPLHQEKRAKYHSLELGKYGIWEMLEKLNTLVDESDPDTSLSQIQHALQCAEAARRDEKPDWFILTTLIHDLGKILFFEGESQHLVVGDTFPLGLPFSDKIVYAKYFSENPDSKNSEYQQSPFGIYSPGIGLDSVIMSFGHDDYLAKVCERYLPKEALACIKYHSFYSWHRDGAYRDLMNADDEMKLKAVQEFNPYDLYTKHDVEVDVEQVKPYYLDLIAKFFPGKIDW</sequence>
<keyword evidence="8 13" id="KW-0560">Oxidoreductase</keyword>
<dbReference type="OrthoDB" id="5151075at2759"/>
<feature type="binding site" evidence="12">
    <location>
        <position position="136"/>
    </location>
    <ligand>
        <name>Fe cation</name>
        <dbReference type="ChEBI" id="CHEBI:24875"/>
        <label>1</label>
    </ligand>
</feature>
<keyword evidence="7 12" id="KW-0479">Metal-binding</keyword>
<dbReference type="PANTHER" id="PTHR12588:SF0">
    <property type="entry name" value="INOSITOL OXYGENASE"/>
    <property type="match status" value="1"/>
</dbReference>
<organism evidence="14 15">
    <name type="scientific">Synchytrium endobioticum</name>
    <dbReference type="NCBI Taxonomy" id="286115"/>
    <lineage>
        <taxon>Eukaryota</taxon>
        <taxon>Fungi</taxon>
        <taxon>Fungi incertae sedis</taxon>
        <taxon>Chytridiomycota</taxon>
        <taxon>Chytridiomycota incertae sedis</taxon>
        <taxon>Chytridiomycetes</taxon>
        <taxon>Synchytriales</taxon>
        <taxon>Synchytriaceae</taxon>
        <taxon>Synchytrium</taxon>
    </lineage>
</organism>
<evidence type="ECO:0000256" key="4">
    <source>
        <dbReference type="ARBA" id="ARBA00011919"/>
    </source>
</evidence>
<dbReference type="GO" id="GO:0005737">
    <property type="term" value="C:cytoplasm"/>
    <property type="evidence" value="ECO:0007669"/>
    <property type="project" value="UniProtKB-SubCell"/>
</dbReference>
<accession>A0A507CIC7</accession>
<comment type="caution">
    <text evidence="14">The sequence shown here is derived from an EMBL/GenBank/DDBJ whole genome shotgun (WGS) entry which is preliminary data.</text>
</comment>
<dbReference type="VEuPathDB" id="FungiDB:SeMB42_g04670"/>
<protein>
    <recommendedName>
        <fullName evidence="5 13">Inositol oxygenase</fullName>
        <ecNumber evidence="4 13">1.13.99.1</ecNumber>
    </recommendedName>
    <alternativeName>
        <fullName evidence="10 13">Myo-inositol oxygenase</fullName>
    </alternativeName>
</protein>
<evidence type="ECO:0000256" key="6">
    <source>
        <dbReference type="ARBA" id="ARBA00022490"/>
    </source>
</evidence>
<dbReference type="Pfam" id="PF05153">
    <property type="entry name" value="MIOX"/>
    <property type="match status" value="1"/>
</dbReference>
<gene>
    <name evidence="14" type="ORF">SeLEV6574_g07406</name>
</gene>
<feature type="binding site" evidence="12">
    <location>
        <position position="230"/>
    </location>
    <ligand>
        <name>Fe cation</name>
        <dbReference type="ChEBI" id="CHEBI:24875"/>
        <label>1</label>
    </ligand>
</feature>
<evidence type="ECO:0000256" key="9">
    <source>
        <dbReference type="ARBA" id="ARBA00023004"/>
    </source>
</evidence>
<reference evidence="14 15" key="1">
    <citation type="journal article" date="2019" name="Sci. Rep.">
        <title>Comparative genomics of chytrid fungi reveal insights into the obligate biotrophic and pathogenic lifestyle of Synchytrium endobioticum.</title>
        <authorList>
            <person name="van de Vossenberg B.T.L.H."/>
            <person name="Warris S."/>
            <person name="Nguyen H.D.T."/>
            <person name="van Gent-Pelzer M.P.E."/>
            <person name="Joly D.L."/>
            <person name="van de Geest H.C."/>
            <person name="Bonants P.J.M."/>
            <person name="Smith D.S."/>
            <person name="Levesque C.A."/>
            <person name="van der Lee T.A.J."/>
        </authorList>
    </citation>
    <scope>NUCLEOTIDE SEQUENCE [LARGE SCALE GENOMIC DNA]</scope>
    <source>
        <strain evidence="14 15">LEV6574</strain>
    </source>
</reference>
<dbReference type="EMBL" id="QEAM01000520">
    <property type="protein sequence ID" value="TPX39149.1"/>
    <property type="molecule type" value="Genomic_DNA"/>
</dbReference>
<dbReference type="AlphaFoldDB" id="A0A507CIC7"/>
<feature type="binding site" evidence="12">
    <location>
        <position position="112"/>
    </location>
    <ligand>
        <name>Fe cation</name>
        <dbReference type="ChEBI" id="CHEBI:24875"/>
        <label>1</label>
    </ligand>
</feature>
<dbReference type="InterPro" id="IPR007828">
    <property type="entry name" value="Inositol_oxygenase"/>
</dbReference>
<feature type="binding site" evidence="12">
    <location>
        <position position="137"/>
    </location>
    <ligand>
        <name>Fe cation</name>
        <dbReference type="ChEBI" id="CHEBI:24875"/>
        <label>1</label>
    </ligand>
</feature>
<dbReference type="GO" id="GO:0050113">
    <property type="term" value="F:inositol oxygenase activity"/>
    <property type="evidence" value="ECO:0007669"/>
    <property type="project" value="UniProtKB-UniRule"/>
</dbReference>
<keyword evidence="9 12" id="KW-0408">Iron</keyword>
<keyword evidence="6 13" id="KW-0963">Cytoplasm</keyword>
<evidence type="ECO:0000256" key="12">
    <source>
        <dbReference type="PIRSR" id="PIRSR607828-2"/>
    </source>
</evidence>
<feature type="binding site" evidence="12">
    <location>
        <position position="263"/>
    </location>
    <ligand>
        <name>Fe cation</name>
        <dbReference type="ChEBI" id="CHEBI:24875"/>
        <label>1</label>
    </ligand>
</feature>
<evidence type="ECO:0000256" key="11">
    <source>
        <dbReference type="ARBA" id="ARBA00048271"/>
    </source>
</evidence>
<evidence type="ECO:0000256" key="13">
    <source>
        <dbReference type="RuleBase" id="RU367039"/>
    </source>
</evidence>
<comment type="cofactor">
    <cofactor evidence="12 13">
        <name>Fe cation</name>
        <dbReference type="ChEBI" id="CHEBI:24875"/>
    </cofactor>
    <text evidence="12 13">Binds 2 iron ions per subunit.</text>
</comment>
<dbReference type="PANTHER" id="PTHR12588">
    <property type="entry name" value="MYOINOSITOL OXYGENASE"/>
    <property type="match status" value="1"/>
</dbReference>
<evidence type="ECO:0000256" key="1">
    <source>
        <dbReference type="ARBA" id="ARBA00004496"/>
    </source>
</evidence>
<evidence type="ECO:0000256" key="7">
    <source>
        <dbReference type="ARBA" id="ARBA00022723"/>
    </source>
</evidence>
<evidence type="ECO:0000256" key="8">
    <source>
        <dbReference type="ARBA" id="ARBA00023002"/>
    </source>
</evidence>
<dbReference type="GO" id="GO:0019310">
    <property type="term" value="P:inositol catabolic process"/>
    <property type="evidence" value="ECO:0007669"/>
    <property type="project" value="UniProtKB-UniRule"/>
</dbReference>
<proteinExistence type="inferred from homology"/>
<evidence type="ECO:0000256" key="10">
    <source>
        <dbReference type="ARBA" id="ARBA00029668"/>
    </source>
</evidence>
<comment type="similarity">
    <text evidence="3 13">Belongs to the myo-inositol oxygenase family.</text>
</comment>
<evidence type="ECO:0000256" key="2">
    <source>
        <dbReference type="ARBA" id="ARBA00005167"/>
    </source>
</evidence>
<comment type="catalytic activity">
    <reaction evidence="11 13">
        <text>myo-inositol + O2 = D-glucuronate + H2O + H(+)</text>
        <dbReference type="Rhea" id="RHEA:23696"/>
        <dbReference type="ChEBI" id="CHEBI:15377"/>
        <dbReference type="ChEBI" id="CHEBI:15378"/>
        <dbReference type="ChEBI" id="CHEBI:15379"/>
        <dbReference type="ChEBI" id="CHEBI:17268"/>
        <dbReference type="ChEBI" id="CHEBI:58720"/>
        <dbReference type="EC" id="1.13.99.1"/>
    </reaction>
</comment>
<dbReference type="GO" id="GO:0005506">
    <property type="term" value="F:iron ion binding"/>
    <property type="evidence" value="ECO:0007669"/>
    <property type="project" value="InterPro"/>
</dbReference>
<evidence type="ECO:0000256" key="5">
    <source>
        <dbReference type="ARBA" id="ARBA00019269"/>
    </source>
</evidence>
<dbReference type="Gene3D" id="1.10.3210.10">
    <property type="entry name" value="Hypothetical protein af1432"/>
    <property type="match status" value="1"/>
</dbReference>
<comment type="subcellular location">
    <subcellularLocation>
        <location evidence="1 13">Cytoplasm</location>
    </subcellularLocation>
</comment>
<evidence type="ECO:0000256" key="3">
    <source>
        <dbReference type="ARBA" id="ARBA00005286"/>
    </source>
</evidence>
<name>A0A507CIC7_9FUNG</name>
<comment type="pathway">
    <text evidence="2 13">Polyol metabolism; myo-inositol degradation into D-glucuronate; D-glucuronate from myo-inositol: step 1/1.</text>
</comment>
<evidence type="ECO:0000313" key="15">
    <source>
        <dbReference type="Proteomes" id="UP000320475"/>
    </source>
</evidence>
<evidence type="ECO:0000313" key="14">
    <source>
        <dbReference type="EMBL" id="TPX39149.1"/>
    </source>
</evidence>
<dbReference type="UniPathway" id="UPA00111">
    <property type="reaction ID" value="UER00527"/>
</dbReference>
<feature type="binding site" evidence="12">
    <location>
        <position position="207"/>
    </location>
    <ligand>
        <name>Fe cation</name>
        <dbReference type="ChEBI" id="CHEBI:24875"/>
        <label>1</label>
    </ligand>
</feature>
<dbReference type="EC" id="1.13.99.1" evidence="4 13"/>
<dbReference type="SUPFAM" id="SSF109604">
    <property type="entry name" value="HD-domain/PDEase-like"/>
    <property type="match status" value="1"/>
</dbReference>
<dbReference type="Proteomes" id="UP000320475">
    <property type="component" value="Unassembled WGS sequence"/>
</dbReference>